<dbReference type="EMBL" id="AFZZ01000055">
    <property type="protein sequence ID" value="EHJ41640.1"/>
    <property type="molecule type" value="Genomic_DNA"/>
</dbReference>
<dbReference type="AlphaFoldDB" id="G6AVE3"/>
<evidence type="ECO:0000313" key="2">
    <source>
        <dbReference type="Proteomes" id="UP000004407"/>
    </source>
</evidence>
<reference evidence="1 2" key="1">
    <citation type="submission" date="2011-08" db="EMBL/GenBank/DDBJ databases">
        <authorList>
            <person name="Weinstock G."/>
            <person name="Sodergren E."/>
            <person name="Clifton S."/>
            <person name="Fulton L."/>
            <person name="Fulton B."/>
            <person name="Courtney L."/>
            <person name="Fronick C."/>
            <person name="Harrison M."/>
            <person name="Strong C."/>
            <person name="Farmer C."/>
            <person name="Delahaunty K."/>
            <person name="Markovic C."/>
            <person name="Hall O."/>
            <person name="Minx P."/>
            <person name="Tomlinson C."/>
            <person name="Mitreva M."/>
            <person name="Hou S."/>
            <person name="Chen J."/>
            <person name="Wollam A."/>
            <person name="Pepin K.H."/>
            <person name="Johnson M."/>
            <person name="Bhonagiri V."/>
            <person name="Zhang X."/>
            <person name="Suruliraj S."/>
            <person name="Warren W."/>
            <person name="Chinwalla A."/>
            <person name="Mardis E.R."/>
            <person name="Wilson R.K."/>
        </authorList>
    </citation>
    <scope>NUCLEOTIDE SEQUENCE [LARGE SCALE GENOMIC DNA]</scope>
    <source>
        <strain evidence="1 2">DSM 18206</strain>
    </source>
</reference>
<dbReference type="Proteomes" id="UP000004407">
    <property type="component" value="Unassembled WGS sequence"/>
</dbReference>
<evidence type="ECO:0000313" key="1">
    <source>
        <dbReference type="EMBL" id="EHJ41640.1"/>
    </source>
</evidence>
<name>G6AVE3_9BACT</name>
<comment type="caution">
    <text evidence="1">The sequence shown here is derived from an EMBL/GenBank/DDBJ whole genome shotgun (WGS) entry which is preliminary data.</text>
</comment>
<accession>G6AVE3</accession>
<organism evidence="1 2">
    <name type="scientific">Leyella stercorea DSM 18206</name>
    <dbReference type="NCBI Taxonomy" id="1002367"/>
    <lineage>
        <taxon>Bacteria</taxon>
        <taxon>Pseudomonadati</taxon>
        <taxon>Bacteroidota</taxon>
        <taxon>Bacteroidia</taxon>
        <taxon>Bacteroidales</taxon>
        <taxon>Prevotellaceae</taxon>
        <taxon>Leyella</taxon>
    </lineage>
</organism>
<protein>
    <submittedName>
        <fullName evidence="1">Uncharacterized protein</fullName>
    </submittedName>
</protein>
<dbReference type="PATRIC" id="fig|1002367.3.peg.457"/>
<sequence>MNKTKSELIIRAINKNGSVTLVRNMKAKIIRFPVFPRINFFSIA</sequence>
<dbReference type="HOGENOM" id="CLU_3220312_0_0_10"/>
<gene>
    <name evidence="1" type="ORF">HMPREF0673_00578</name>
</gene>
<proteinExistence type="predicted"/>